<evidence type="ECO:0000256" key="1">
    <source>
        <dbReference type="SAM" id="Phobius"/>
    </source>
</evidence>
<keyword evidence="1" id="KW-0812">Transmembrane</keyword>
<dbReference type="Pfam" id="PF00615">
    <property type="entry name" value="RGS"/>
    <property type="match status" value="1"/>
</dbReference>
<feature type="domain" description="RGS" evidence="3">
    <location>
        <begin position="241"/>
        <end position="361"/>
    </location>
</feature>
<feature type="transmembrane region" description="Helical" evidence="1">
    <location>
        <begin position="136"/>
        <end position="159"/>
    </location>
</feature>
<gene>
    <name evidence="4" type="ORF">K7432_011708</name>
</gene>
<name>A0ABR2VTD8_9FUNG</name>
<dbReference type="InterPro" id="IPR016137">
    <property type="entry name" value="RGS"/>
</dbReference>
<keyword evidence="1" id="KW-1133">Transmembrane helix</keyword>
<proteinExistence type="predicted"/>
<dbReference type="PRINTS" id="PR01301">
    <property type="entry name" value="RGSPROTEIN"/>
</dbReference>
<feature type="transmembrane region" description="Helical" evidence="1">
    <location>
        <begin position="171"/>
        <end position="191"/>
    </location>
</feature>
<dbReference type="Proteomes" id="UP001479436">
    <property type="component" value="Unassembled WGS sequence"/>
</dbReference>
<dbReference type="Gene3D" id="1.10.167.10">
    <property type="entry name" value="Regulator of G-protein Signalling 4, domain 2"/>
    <property type="match status" value="1"/>
</dbReference>
<dbReference type="SUPFAM" id="SSF48097">
    <property type="entry name" value="Regulator of G-protein signaling, RGS"/>
    <property type="match status" value="1"/>
</dbReference>
<dbReference type="InterPro" id="IPR036305">
    <property type="entry name" value="RGS_sf"/>
</dbReference>
<feature type="chain" id="PRO_5046467042" description="RGS domain-containing protein" evidence="2">
    <location>
        <begin position="26"/>
        <end position="373"/>
    </location>
</feature>
<reference evidence="4 5" key="1">
    <citation type="submission" date="2023-04" db="EMBL/GenBank/DDBJ databases">
        <title>Genome of Basidiobolus ranarum AG-B5.</title>
        <authorList>
            <person name="Stajich J.E."/>
            <person name="Carter-House D."/>
            <person name="Gryganskyi A."/>
        </authorList>
    </citation>
    <scope>NUCLEOTIDE SEQUENCE [LARGE SCALE GENOMIC DNA]</scope>
    <source>
        <strain evidence="4 5">AG-B5</strain>
    </source>
</reference>
<dbReference type="PANTHER" id="PTHR10845">
    <property type="entry name" value="REGULATOR OF G PROTEIN SIGNALING"/>
    <property type="match status" value="1"/>
</dbReference>
<feature type="transmembrane region" description="Helical" evidence="1">
    <location>
        <begin position="93"/>
        <end position="116"/>
    </location>
</feature>
<dbReference type="SMART" id="SM00315">
    <property type="entry name" value="RGS"/>
    <property type="match status" value="1"/>
</dbReference>
<dbReference type="CDD" id="cd07440">
    <property type="entry name" value="RGS"/>
    <property type="match status" value="1"/>
</dbReference>
<dbReference type="PANTHER" id="PTHR10845:SF192">
    <property type="entry name" value="DOUBLE HIT, ISOFORM B"/>
    <property type="match status" value="1"/>
</dbReference>
<keyword evidence="5" id="KW-1185">Reference proteome</keyword>
<comment type="caution">
    <text evidence="4">The sequence shown here is derived from an EMBL/GenBank/DDBJ whole genome shotgun (WGS) entry which is preliminary data.</text>
</comment>
<organism evidence="4 5">
    <name type="scientific">Basidiobolus ranarum</name>
    <dbReference type="NCBI Taxonomy" id="34480"/>
    <lineage>
        <taxon>Eukaryota</taxon>
        <taxon>Fungi</taxon>
        <taxon>Fungi incertae sedis</taxon>
        <taxon>Zoopagomycota</taxon>
        <taxon>Entomophthoromycotina</taxon>
        <taxon>Basidiobolomycetes</taxon>
        <taxon>Basidiobolales</taxon>
        <taxon>Basidiobolaceae</taxon>
        <taxon>Basidiobolus</taxon>
    </lineage>
</organism>
<evidence type="ECO:0000259" key="3">
    <source>
        <dbReference type="PROSITE" id="PS50132"/>
    </source>
</evidence>
<keyword evidence="1" id="KW-0472">Membrane</keyword>
<dbReference type="InterPro" id="IPR044926">
    <property type="entry name" value="RGS_subdomain_2"/>
</dbReference>
<evidence type="ECO:0000256" key="2">
    <source>
        <dbReference type="SAM" id="SignalP"/>
    </source>
</evidence>
<dbReference type="PROSITE" id="PS50132">
    <property type="entry name" value="RGS"/>
    <property type="match status" value="1"/>
</dbReference>
<dbReference type="EMBL" id="JASJQH010007811">
    <property type="protein sequence ID" value="KAK9701440.1"/>
    <property type="molecule type" value="Genomic_DNA"/>
</dbReference>
<evidence type="ECO:0000313" key="5">
    <source>
        <dbReference type="Proteomes" id="UP001479436"/>
    </source>
</evidence>
<feature type="signal peptide" evidence="2">
    <location>
        <begin position="1"/>
        <end position="25"/>
    </location>
</feature>
<evidence type="ECO:0000313" key="4">
    <source>
        <dbReference type="EMBL" id="KAK9701440.1"/>
    </source>
</evidence>
<sequence>MMPLWLLAVGGRFLRLAFLYHFSQAKLMAGSNNSVNGELTVVHVESGDDQSLVETNTLHKAFVSRQQSSVFIPITILDENWYYRHRNKFTTKAIFKFILGGLLLQIALTGLVQAFSTKFAILPSPARGNCLTGWEFTPVFLTSGFYVFAMCPIFISWLKGVNDAYGIKRELTADFTVGVASFVLYIIFAAIPLFNGFNKVFPAAHWSVLALMISHICSIVLPAIDAIHGACNKQSKTSFSSFESMLGDSTQFELFKHFSLRDFSVENALFYERCIRLRLMSCKQPVSEKGKLNTDILLEINSIYHTFISSQSEFELNLDAATVREIRRQFQEKNITLTIFDTALNEVRNLMYRHTFPRYVKLREKSLNESGIF</sequence>
<accession>A0ABR2VTD8</accession>
<keyword evidence="2" id="KW-0732">Signal</keyword>
<feature type="transmembrane region" description="Helical" evidence="1">
    <location>
        <begin position="203"/>
        <end position="224"/>
    </location>
</feature>
<protein>
    <recommendedName>
        <fullName evidence="3">RGS domain-containing protein</fullName>
    </recommendedName>
</protein>